<evidence type="ECO:0000256" key="1">
    <source>
        <dbReference type="SAM" id="MobiDB-lite"/>
    </source>
</evidence>
<accession>A0AA38CQC8</accession>
<comment type="caution">
    <text evidence="2">The sequence shown here is derived from an EMBL/GenBank/DDBJ whole genome shotgun (WGS) entry which is preliminary data.</text>
</comment>
<proteinExistence type="predicted"/>
<evidence type="ECO:0000313" key="2">
    <source>
        <dbReference type="EMBL" id="KAH9301702.1"/>
    </source>
</evidence>
<dbReference type="AlphaFoldDB" id="A0AA38CQC8"/>
<dbReference type="EMBL" id="JAHRHJ020000009">
    <property type="protein sequence ID" value="KAH9301702.1"/>
    <property type="molecule type" value="Genomic_DNA"/>
</dbReference>
<sequence length="51" mass="5895">IMTSLYTEVAGYRTTERLMSRSHSRSKTVATGHDCEPSVQSEHWRSQSPRR</sequence>
<name>A0AA38CQC8_TAXCH</name>
<gene>
    <name evidence="2" type="ORF">KI387_013285</name>
</gene>
<feature type="region of interest" description="Disordered" evidence="1">
    <location>
        <begin position="17"/>
        <end position="51"/>
    </location>
</feature>
<reference evidence="2 3" key="1">
    <citation type="journal article" date="2021" name="Nat. Plants">
        <title>The Taxus genome provides insights into paclitaxel biosynthesis.</title>
        <authorList>
            <person name="Xiong X."/>
            <person name="Gou J."/>
            <person name="Liao Q."/>
            <person name="Li Y."/>
            <person name="Zhou Q."/>
            <person name="Bi G."/>
            <person name="Li C."/>
            <person name="Du R."/>
            <person name="Wang X."/>
            <person name="Sun T."/>
            <person name="Guo L."/>
            <person name="Liang H."/>
            <person name="Lu P."/>
            <person name="Wu Y."/>
            <person name="Zhang Z."/>
            <person name="Ro D.K."/>
            <person name="Shang Y."/>
            <person name="Huang S."/>
            <person name="Yan J."/>
        </authorList>
    </citation>
    <scope>NUCLEOTIDE SEQUENCE [LARGE SCALE GENOMIC DNA]</scope>
    <source>
        <strain evidence="2">Ta-2019</strain>
    </source>
</reference>
<organism evidence="2 3">
    <name type="scientific">Taxus chinensis</name>
    <name type="common">Chinese yew</name>
    <name type="synonym">Taxus wallichiana var. chinensis</name>
    <dbReference type="NCBI Taxonomy" id="29808"/>
    <lineage>
        <taxon>Eukaryota</taxon>
        <taxon>Viridiplantae</taxon>
        <taxon>Streptophyta</taxon>
        <taxon>Embryophyta</taxon>
        <taxon>Tracheophyta</taxon>
        <taxon>Spermatophyta</taxon>
        <taxon>Pinopsida</taxon>
        <taxon>Pinidae</taxon>
        <taxon>Conifers II</taxon>
        <taxon>Cupressales</taxon>
        <taxon>Taxaceae</taxon>
        <taxon>Taxus</taxon>
    </lineage>
</organism>
<feature type="non-terminal residue" evidence="2">
    <location>
        <position position="1"/>
    </location>
</feature>
<dbReference type="Proteomes" id="UP000824469">
    <property type="component" value="Unassembled WGS sequence"/>
</dbReference>
<evidence type="ECO:0000313" key="3">
    <source>
        <dbReference type="Proteomes" id="UP000824469"/>
    </source>
</evidence>
<protein>
    <submittedName>
        <fullName evidence="2">Uncharacterized protein</fullName>
    </submittedName>
</protein>
<feature type="non-terminal residue" evidence="2">
    <location>
        <position position="51"/>
    </location>
</feature>
<keyword evidence="3" id="KW-1185">Reference proteome</keyword>